<feature type="transmembrane region" description="Helical" evidence="1">
    <location>
        <begin position="67"/>
        <end position="86"/>
    </location>
</feature>
<feature type="transmembrane region" description="Helical" evidence="1">
    <location>
        <begin position="33"/>
        <end position="55"/>
    </location>
</feature>
<evidence type="ECO:0000313" key="3">
    <source>
        <dbReference type="Proteomes" id="UP000256488"/>
    </source>
</evidence>
<sequence>MDGLEVFFIVGVVSMIVFYFTSRTLLNKNYKKITYLTPVIVVTLASFIFFALTYLFSEDGWEIMGNYFLAIVIVVGALIGTFLPFIHSKYR</sequence>
<name>A0A3E0WUD1_9BACI</name>
<accession>A0A3E0WUD1</accession>
<dbReference type="Proteomes" id="UP000256488">
    <property type="component" value="Unassembled WGS sequence"/>
</dbReference>
<evidence type="ECO:0008006" key="4">
    <source>
        <dbReference type="Google" id="ProtNLM"/>
    </source>
</evidence>
<keyword evidence="1" id="KW-0812">Transmembrane</keyword>
<reference evidence="2 3" key="1">
    <citation type="submission" date="2017-05" db="EMBL/GenBank/DDBJ databases">
        <title>Virgibacillus sp. AK90 isolated from a saltern of Kakinada, India.</title>
        <authorList>
            <person name="Gupta V."/>
            <person name="Sidhu C."/>
            <person name="Korpole S."/>
            <person name="Pinnaka A.K."/>
        </authorList>
    </citation>
    <scope>NUCLEOTIDE SEQUENCE [LARGE SCALE GENOMIC DNA]</scope>
    <source>
        <strain evidence="2 3">AK90</strain>
    </source>
</reference>
<dbReference type="AlphaFoldDB" id="A0A3E0WUD1"/>
<dbReference type="Pfam" id="PF14150">
    <property type="entry name" value="YesK"/>
    <property type="match status" value="1"/>
</dbReference>
<comment type="caution">
    <text evidence="2">The sequence shown here is derived from an EMBL/GenBank/DDBJ whole genome shotgun (WGS) entry which is preliminary data.</text>
</comment>
<keyword evidence="1" id="KW-0472">Membrane</keyword>
<dbReference type="EMBL" id="NFZX01000010">
    <property type="protein sequence ID" value="RFA35793.1"/>
    <property type="molecule type" value="Genomic_DNA"/>
</dbReference>
<feature type="transmembrane region" description="Helical" evidence="1">
    <location>
        <begin position="6"/>
        <end position="26"/>
    </location>
</feature>
<dbReference type="InterPro" id="IPR025434">
    <property type="entry name" value="YesK-like"/>
</dbReference>
<protein>
    <recommendedName>
        <fullName evidence="4">YesK-like protein</fullName>
    </recommendedName>
</protein>
<gene>
    <name evidence="2" type="ORF">CAI16_06985</name>
</gene>
<keyword evidence="1" id="KW-1133">Transmembrane helix</keyword>
<evidence type="ECO:0000313" key="2">
    <source>
        <dbReference type="EMBL" id="RFA35793.1"/>
    </source>
</evidence>
<dbReference type="RefSeq" id="WP_181917197.1">
    <property type="nucleotide sequence ID" value="NZ_NFZX01000010.1"/>
</dbReference>
<organism evidence="2 3">
    <name type="scientific">Virgibacillus dokdonensis</name>
    <dbReference type="NCBI Taxonomy" id="302167"/>
    <lineage>
        <taxon>Bacteria</taxon>
        <taxon>Bacillati</taxon>
        <taxon>Bacillota</taxon>
        <taxon>Bacilli</taxon>
        <taxon>Bacillales</taxon>
        <taxon>Bacillaceae</taxon>
        <taxon>Virgibacillus</taxon>
    </lineage>
</organism>
<evidence type="ECO:0000256" key="1">
    <source>
        <dbReference type="SAM" id="Phobius"/>
    </source>
</evidence>
<proteinExistence type="predicted"/>